<name>A0A1R4HFC4_9GAMM</name>
<sequence>MNQLITNNLAIWTTAPNDIKKLRELILKLAVPGLLVPQDSTDYIKFGFVVDTVLKHIMQVKNLDRISHPILI</sequence>
<dbReference type="RefSeq" id="WP_140396872.1">
    <property type="nucleotide sequence ID" value="NZ_FUKI01000138.1"/>
</dbReference>
<gene>
    <name evidence="1" type="ORF">CRENPOLYSF1_600009</name>
</gene>
<accession>A0A1R4HFC4</accession>
<keyword evidence="2" id="KW-1185">Reference proteome</keyword>
<proteinExistence type="predicted"/>
<dbReference type="Proteomes" id="UP000195667">
    <property type="component" value="Unassembled WGS sequence"/>
</dbReference>
<evidence type="ECO:0000313" key="2">
    <source>
        <dbReference type="Proteomes" id="UP000195667"/>
    </source>
</evidence>
<protein>
    <submittedName>
        <fullName evidence="1">Uncharacterized protein</fullName>
    </submittedName>
</protein>
<evidence type="ECO:0000313" key="1">
    <source>
        <dbReference type="EMBL" id="SJM94907.1"/>
    </source>
</evidence>
<organism evidence="1 2">
    <name type="scientific">Crenothrix polyspora</name>
    <dbReference type="NCBI Taxonomy" id="360316"/>
    <lineage>
        <taxon>Bacteria</taxon>
        <taxon>Pseudomonadati</taxon>
        <taxon>Pseudomonadota</taxon>
        <taxon>Gammaproteobacteria</taxon>
        <taxon>Methylococcales</taxon>
        <taxon>Crenotrichaceae</taxon>
        <taxon>Crenothrix</taxon>
    </lineage>
</organism>
<reference evidence="2" key="1">
    <citation type="submission" date="2017-02" db="EMBL/GenBank/DDBJ databases">
        <authorList>
            <person name="Daims H."/>
        </authorList>
    </citation>
    <scope>NUCLEOTIDE SEQUENCE [LARGE SCALE GENOMIC DNA]</scope>
</reference>
<dbReference type="AlphaFoldDB" id="A0A1R4HFC4"/>
<dbReference type="EMBL" id="FUKI01000138">
    <property type="protein sequence ID" value="SJM94907.1"/>
    <property type="molecule type" value="Genomic_DNA"/>
</dbReference>
<dbReference type="OrthoDB" id="5363772at2"/>